<comment type="caution">
    <text evidence="2">The sequence shown here is derived from an EMBL/GenBank/DDBJ whole genome shotgun (WGS) entry which is preliminary data.</text>
</comment>
<reference evidence="2 3" key="1">
    <citation type="submission" date="2018-04" db="EMBL/GenBank/DDBJ databases">
        <title>Genomic Encyclopedia of Archaeal and Bacterial Type Strains, Phase II (KMG-II): from individual species to whole genera.</title>
        <authorList>
            <person name="Goeker M."/>
        </authorList>
    </citation>
    <scope>NUCLEOTIDE SEQUENCE [LARGE SCALE GENOMIC DNA]</scope>
    <source>
        <strain evidence="2 3">DSM 21823</strain>
    </source>
</reference>
<dbReference type="Proteomes" id="UP000244224">
    <property type="component" value="Unassembled WGS sequence"/>
</dbReference>
<gene>
    <name evidence="2" type="ORF">C8N34_11120</name>
</gene>
<dbReference type="EMBL" id="QBKP01000011">
    <property type="protein sequence ID" value="PTX47868.1"/>
    <property type="molecule type" value="Genomic_DNA"/>
</dbReference>
<keyword evidence="1" id="KW-0732">Signal</keyword>
<dbReference type="AlphaFoldDB" id="A0A2T6AVL8"/>
<dbReference type="SUPFAM" id="SSF56524">
    <property type="entry name" value="Oxidoreductase molybdopterin-binding domain"/>
    <property type="match status" value="1"/>
</dbReference>
<keyword evidence="3" id="KW-1185">Reference proteome</keyword>
<dbReference type="RefSeq" id="WP_158640716.1">
    <property type="nucleotide sequence ID" value="NZ_QBKP01000011.1"/>
</dbReference>
<proteinExistence type="predicted"/>
<sequence>MTRMLPARNVLLGASLSLCAFAAVAAGQEDVLLTVTAADGAQHDFDRAALEVLPQVSFTTRTIWTEEPTTFTGPPLKAVLEQSGIEGGDVQLLALNDYAIDLKWAEIEEKAPIIATRINGAEFTVRDNGPLWVMYPFDSDIRYQDEIIYASSVWQLIAISAVTP</sequence>
<evidence type="ECO:0000313" key="2">
    <source>
        <dbReference type="EMBL" id="PTX47868.1"/>
    </source>
</evidence>
<organism evidence="2 3">
    <name type="scientific">Gemmobacter caeni</name>
    <dbReference type="NCBI Taxonomy" id="589035"/>
    <lineage>
        <taxon>Bacteria</taxon>
        <taxon>Pseudomonadati</taxon>
        <taxon>Pseudomonadota</taxon>
        <taxon>Alphaproteobacteria</taxon>
        <taxon>Rhodobacterales</taxon>
        <taxon>Paracoccaceae</taxon>
        <taxon>Gemmobacter</taxon>
    </lineage>
</organism>
<feature type="signal peptide" evidence="1">
    <location>
        <begin position="1"/>
        <end position="22"/>
    </location>
</feature>
<dbReference type="OrthoDB" id="9798763at2"/>
<dbReference type="InterPro" id="IPR036374">
    <property type="entry name" value="OxRdtase_Mopterin-bd_sf"/>
</dbReference>
<feature type="chain" id="PRO_5015493125" description="Oxidoreductase molybdopterin-binding domain-containing protein" evidence="1">
    <location>
        <begin position="23"/>
        <end position="164"/>
    </location>
</feature>
<evidence type="ECO:0000313" key="3">
    <source>
        <dbReference type="Proteomes" id="UP000244224"/>
    </source>
</evidence>
<evidence type="ECO:0008006" key="4">
    <source>
        <dbReference type="Google" id="ProtNLM"/>
    </source>
</evidence>
<name>A0A2T6AVL8_9RHOB</name>
<evidence type="ECO:0000256" key="1">
    <source>
        <dbReference type="SAM" id="SignalP"/>
    </source>
</evidence>
<protein>
    <recommendedName>
        <fullName evidence="4">Oxidoreductase molybdopterin-binding domain-containing protein</fullName>
    </recommendedName>
</protein>
<accession>A0A2T6AVL8</accession>